<protein>
    <submittedName>
        <fullName evidence="2">Uncharacterized protein</fullName>
    </submittedName>
</protein>
<accession>A0A1H4UJD5</accession>
<dbReference type="Proteomes" id="UP000199622">
    <property type="component" value="Unassembled WGS sequence"/>
</dbReference>
<dbReference type="RefSeq" id="WP_091310846.1">
    <property type="nucleotide sequence ID" value="NZ_FNSO01000004.1"/>
</dbReference>
<dbReference type="AlphaFoldDB" id="A0A1H4UJD5"/>
<reference evidence="3" key="1">
    <citation type="submission" date="2016-10" db="EMBL/GenBank/DDBJ databases">
        <authorList>
            <person name="Varghese N."/>
            <person name="Submissions S."/>
        </authorList>
    </citation>
    <scope>NUCLEOTIDE SEQUENCE [LARGE SCALE GENOMIC DNA]</scope>
    <source>
        <strain evidence="3">DSM 44544</strain>
    </source>
</reference>
<dbReference type="EMBL" id="FNSO01000004">
    <property type="protein sequence ID" value="SEC68518.1"/>
    <property type="molecule type" value="Genomic_DNA"/>
</dbReference>
<name>A0A1H4UJD5_9PSEU</name>
<keyword evidence="3" id="KW-1185">Reference proteome</keyword>
<dbReference type="STRING" id="208445.SAMN04489727_4686"/>
<proteinExistence type="predicted"/>
<evidence type="ECO:0000256" key="1">
    <source>
        <dbReference type="SAM" id="Phobius"/>
    </source>
</evidence>
<evidence type="ECO:0000313" key="3">
    <source>
        <dbReference type="Proteomes" id="UP000199622"/>
    </source>
</evidence>
<gene>
    <name evidence="2" type="ORF">SAMN04489727_4686</name>
</gene>
<dbReference type="OrthoDB" id="4331540at2"/>
<feature type="transmembrane region" description="Helical" evidence="1">
    <location>
        <begin position="20"/>
        <end position="45"/>
    </location>
</feature>
<keyword evidence="1" id="KW-1133">Transmembrane helix</keyword>
<organism evidence="2 3">
    <name type="scientific">Amycolatopsis tolypomycina</name>
    <dbReference type="NCBI Taxonomy" id="208445"/>
    <lineage>
        <taxon>Bacteria</taxon>
        <taxon>Bacillati</taxon>
        <taxon>Actinomycetota</taxon>
        <taxon>Actinomycetes</taxon>
        <taxon>Pseudonocardiales</taxon>
        <taxon>Pseudonocardiaceae</taxon>
        <taxon>Amycolatopsis</taxon>
    </lineage>
</organism>
<keyword evidence="1" id="KW-0472">Membrane</keyword>
<keyword evidence="1" id="KW-0812">Transmembrane</keyword>
<sequence>MTADPPLEPAPGPPARRPLLARPAVTGLAGFVAGAVLVGVPWLVLTLLAGPSGGPLTAPPTLGGLSRAQDAIAKLDKAKGQATIDRIGKSDKEDTARVSAAYGGAGAVVQQYQDDRLRRSVRLLAVRAPSPGLIAPYQDAEALGLAAPGTELVRFGDVQCLVHHDPENAGSAPDPERSSVRVCQHTGPDLTVTLQSISSEGNRDPREFAGILEEAWTILSR</sequence>
<evidence type="ECO:0000313" key="2">
    <source>
        <dbReference type="EMBL" id="SEC68518.1"/>
    </source>
</evidence>